<protein>
    <submittedName>
        <fullName evidence="7">Isoprenylcysteine carboxyl methyltransferase</fullName>
    </submittedName>
</protein>
<keyword evidence="7" id="KW-0808">Transferase</keyword>
<dbReference type="GO" id="GO:0016020">
    <property type="term" value="C:membrane"/>
    <property type="evidence" value="ECO:0007669"/>
    <property type="project" value="UniProtKB-SubCell"/>
</dbReference>
<accession>D7BGE7</accession>
<comment type="subcellular location">
    <subcellularLocation>
        <location evidence="1">Membrane</location>
        <topology evidence="1">Multi-pass membrane protein</topology>
    </subcellularLocation>
</comment>
<evidence type="ECO:0000256" key="4">
    <source>
        <dbReference type="ARBA" id="ARBA00023136"/>
    </source>
</evidence>
<dbReference type="Gene3D" id="1.20.120.1630">
    <property type="match status" value="1"/>
</dbReference>
<dbReference type="Proteomes" id="UP000001916">
    <property type="component" value="Chromosome"/>
</dbReference>
<organism evidence="7 8">
    <name type="scientific">Allomeiothermus silvanus (strain ATCC 700542 / DSM 9946 / NBRC 106475 / NCIMB 13440 / VI-R2)</name>
    <name type="common">Thermus silvanus</name>
    <dbReference type="NCBI Taxonomy" id="526227"/>
    <lineage>
        <taxon>Bacteria</taxon>
        <taxon>Thermotogati</taxon>
        <taxon>Deinococcota</taxon>
        <taxon>Deinococci</taxon>
        <taxon>Thermales</taxon>
        <taxon>Thermaceae</taxon>
        <taxon>Allomeiothermus</taxon>
    </lineage>
</organism>
<evidence type="ECO:0000313" key="8">
    <source>
        <dbReference type="Proteomes" id="UP000001916"/>
    </source>
</evidence>
<dbReference type="PANTHER" id="PTHR43847">
    <property type="entry name" value="BLL3993 PROTEIN"/>
    <property type="match status" value="1"/>
</dbReference>
<feature type="transmembrane region" description="Helical" evidence="6">
    <location>
        <begin position="71"/>
        <end position="89"/>
    </location>
</feature>
<dbReference type="Pfam" id="PF04140">
    <property type="entry name" value="ICMT"/>
    <property type="match status" value="1"/>
</dbReference>
<gene>
    <name evidence="7" type="ordered locus">Mesil_1887</name>
</gene>
<evidence type="ECO:0000256" key="3">
    <source>
        <dbReference type="ARBA" id="ARBA00022989"/>
    </source>
</evidence>
<keyword evidence="8" id="KW-1185">Reference proteome</keyword>
<evidence type="ECO:0000256" key="2">
    <source>
        <dbReference type="ARBA" id="ARBA00022692"/>
    </source>
</evidence>
<dbReference type="HOGENOM" id="CLU_102515_0_0_0"/>
<feature type="transmembrane region" description="Helical" evidence="6">
    <location>
        <begin position="42"/>
        <end position="59"/>
    </location>
</feature>
<dbReference type="RefSeq" id="WP_013158320.1">
    <property type="nucleotide sequence ID" value="NC_014212.1"/>
</dbReference>
<dbReference type="PANTHER" id="PTHR43847:SF1">
    <property type="entry name" value="BLL3993 PROTEIN"/>
    <property type="match status" value="1"/>
</dbReference>
<keyword evidence="7" id="KW-0489">Methyltransferase</keyword>
<dbReference type="EMBL" id="CP002042">
    <property type="protein sequence ID" value="ADH63763.1"/>
    <property type="molecule type" value="Genomic_DNA"/>
</dbReference>
<evidence type="ECO:0000313" key="7">
    <source>
        <dbReference type="EMBL" id="ADH63763.1"/>
    </source>
</evidence>
<dbReference type="AlphaFoldDB" id="D7BGE7"/>
<dbReference type="KEGG" id="msv:Mesil_1887"/>
<proteinExistence type="predicted"/>
<feature type="region of interest" description="Disordered" evidence="5">
    <location>
        <begin position="169"/>
        <end position="201"/>
    </location>
</feature>
<feature type="transmembrane region" description="Helical" evidence="6">
    <location>
        <begin position="136"/>
        <end position="156"/>
    </location>
</feature>
<dbReference type="STRING" id="526227.Mesil_1887"/>
<dbReference type="eggNOG" id="COG1755">
    <property type="taxonomic scope" value="Bacteria"/>
</dbReference>
<dbReference type="GO" id="GO:0032259">
    <property type="term" value="P:methylation"/>
    <property type="evidence" value="ECO:0007669"/>
    <property type="project" value="UniProtKB-KW"/>
</dbReference>
<keyword evidence="3 6" id="KW-1133">Transmembrane helix</keyword>
<keyword evidence="4 6" id="KW-0472">Membrane</keyword>
<evidence type="ECO:0000256" key="6">
    <source>
        <dbReference type="SAM" id="Phobius"/>
    </source>
</evidence>
<keyword evidence="2 6" id="KW-0812">Transmembrane</keyword>
<reference evidence="7 8" key="1">
    <citation type="journal article" date="2010" name="Stand. Genomic Sci.">
        <title>Complete genome sequence of Meiothermus silvanus type strain (VI-R2).</title>
        <authorList>
            <person name="Sikorski J."/>
            <person name="Tindall B.J."/>
            <person name="Lowry S."/>
            <person name="Lucas S."/>
            <person name="Nolan M."/>
            <person name="Copeland A."/>
            <person name="Glavina Del Rio T."/>
            <person name="Tice H."/>
            <person name="Cheng J.F."/>
            <person name="Han C."/>
            <person name="Pitluck S."/>
            <person name="Liolios K."/>
            <person name="Ivanova N."/>
            <person name="Mavromatis K."/>
            <person name="Mikhailova N."/>
            <person name="Pati A."/>
            <person name="Goodwin L."/>
            <person name="Chen A."/>
            <person name="Palaniappan K."/>
            <person name="Land M."/>
            <person name="Hauser L."/>
            <person name="Chang Y.J."/>
            <person name="Jeffries C.D."/>
            <person name="Rohde M."/>
            <person name="Goker M."/>
            <person name="Woyke T."/>
            <person name="Bristow J."/>
            <person name="Eisen J.A."/>
            <person name="Markowitz V."/>
            <person name="Hugenholtz P."/>
            <person name="Kyrpides N.C."/>
            <person name="Klenk H.P."/>
            <person name="Lapidus A."/>
        </authorList>
    </citation>
    <scope>NUCLEOTIDE SEQUENCE [LARGE SCALE GENOMIC DNA]</scope>
    <source>
        <strain evidence="8">ATCC 700542 / DSM 9946 / VI-R2</strain>
    </source>
</reference>
<evidence type="ECO:0000256" key="5">
    <source>
        <dbReference type="SAM" id="MobiDB-lite"/>
    </source>
</evidence>
<sequence length="201" mass="22756">MDWPIYLALLWVTLQRLLELRLARRNLAWALQRGAREYGREHYPLFFLLHIGWMLGWFFEGLARGGLAPAWGFWLAVFILAQFLRYWAITSLGPYWNTRILVIPGAKRVRTGPYRFLRHPNYLAVGLELLALPLGFGAWVTALVATLLNAGLLLGIRIPAEERALREAALPHSATKEASPRLSAAKEASQSDHPETYGPGR</sequence>
<dbReference type="InterPro" id="IPR007269">
    <property type="entry name" value="ICMT_MeTrfase"/>
</dbReference>
<evidence type="ECO:0000256" key="1">
    <source>
        <dbReference type="ARBA" id="ARBA00004141"/>
    </source>
</evidence>
<dbReference type="GO" id="GO:0004671">
    <property type="term" value="F:protein C-terminal S-isoprenylcysteine carboxyl O-methyltransferase activity"/>
    <property type="evidence" value="ECO:0007669"/>
    <property type="project" value="InterPro"/>
</dbReference>
<dbReference type="InterPro" id="IPR052527">
    <property type="entry name" value="Metal_cation-efflux_comp"/>
</dbReference>
<name>D7BGE7_ALLS1</name>